<dbReference type="AlphaFoldDB" id="A0A1W6YTV8"/>
<dbReference type="KEGG" id="bgv:CAL12_13185"/>
<dbReference type="PANTHER" id="PTHR43194">
    <property type="entry name" value="HYDROLASE ALPHA/BETA FOLD FAMILY"/>
    <property type="match status" value="1"/>
</dbReference>
<feature type="signal peptide" evidence="2">
    <location>
        <begin position="1"/>
        <end position="19"/>
    </location>
</feature>
<protein>
    <submittedName>
        <fullName evidence="3">Esterase</fullName>
    </submittedName>
</protein>
<dbReference type="PANTHER" id="PTHR43194:SF5">
    <property type="entry name" value="PIMELOYL-[ACYL-CARRIER PROTEIN] METHYL ESTER ESTERASE"/>
    <property type="match status" value="1"/>
</dbReference>
<dbReference type="Gene3D" id="3.40.50.1820">
    <property type="entry name" value="alpha/beta hydrolase"/>
    <property type="match status" value="1"/>
</dbReference>
<dbReference type="CDD" id="cd12807">
    <property type="entry name" value="Esterase_713"/>
    <property type="match status" value="1"/>
</dbReference>
<sequence>MGGLAMAALAMATMAGAMAAPPTPAASPTPPAAAVPPVPPHNAAKPLTLQAQGSFFVGGREVRSDTLSTAPGRGAEGTITVDQMYVSYQIPPRARRYSITLIHGCCLTGKTWETTPDGRMGWQEYFVRKGYATYTIDQVARGRSAFDPSAINSVKMGKTAPDTLPALFAAGHEEAWTVFRFGPEYPKPYPNLAFPLEAQAELWKQLVPDWFAALPSPNPTVPNLSTLARQLRGTILMSHSQGGVYPFQTAALSTEGIAGIVAIEPTVCPAATGDLKPYTRLPILVVYGDNVEIAPRWAPRLQKCREFIDAVAKAGGNARLVELPQVGFQGNSHMLMQDRNSLKVADWLLDWIDRNVEEKPRPRAAASAG</sequence>
<gene>
    <name evidence="3" type="ORF">CAL12_13185</name>
</gene>
<keyword evidence="4" id="KW-1185">Reference proteome</keyword>
<organism evidence="3 4">
    <name type="scientific">Bordetella genomosp. 8</name>
    <dbReference type="NCBI Taxonomy" id="1416806"/>
    <lineage>
        <taxon>Bacteria</taxon>
        <taxon>Pseudomonadati</taxon>
        <taxon>Pseudomonadota</taxon>
        <taxon>Betaproteobacteria</taxon>
        <taxon>Burkholderiales</taxon>
        <taxon>Alcaligenaceae</taxon>
        <taxon>Bordetella</taxon>
    </lineage>
</organism>
<name>A0A1W6YTV8_9BORD</name>
<feature type="compositionally biased region" description="Pro residues" evidence="1">
    <location>
        <begin position="21"/>
        <end position="40"/>
    </location>
</feature>
<dbReference type="SUPFAM" id="SSF53474">
    <property type="entry name" value="alpha/beta-Hydrolases"/>
    <property type="match status" value="1"/>
</dbReference>
<evidence type="ECO:0000313" key="4">
    <source>
        <dbReference type="Proteomes" id="UP000194151"/>
    </source>
</evidence>
<evidence type="ECO:0000256" key="2">
    <source>
        <dbReference type="SAM" id="SignalP"/>
    </source>
</evidence>
<dbReference type="InterPro" id="IPR050228">
    <property type="entry name" value="Carboxylesterase_BioH"/>
</dbReference>
<evidence type="ECO:0000313" key="3">
    <source>
        <dbReference type="EMBL" id="ARP84517.1"/>
    </source>
</evidence>
<dbReference type="STRING" id="1416806.CAL12_13185"/>
<dbReference type="InterPro" id="IPR029058">
    <property type="entry name" value="AB_hydrolase_fold"/>
</dbReference>
<feature type="region of interest" description="Disordered" evidence="1">
    <location>
        <begin position="19"/>
        <end position="44"/>
    </location>
</feature>
<accession>A0A1W6YTV8</accession>
<keyword evidence="2" id="KW-0732">Signal</keyword>
<dbReference type="Proteomes" id="UP000194151">
    <property type="component" value="Chromosome"/>
</dbReference>
<dbReference type="EMBL" id="CP021108">
    <property type="protein sequence ID" value="ARP84517.1"/>
    <property type="molecule type" value="Genomic_DNA"/>
</dbReference>
<evidence type="ECO:0000256" key="1">
    <source>
        <dbReference type="SAM" id="MobiDB-lite"/>
    </source>
</evidence>
<reference evidence="3 4" key="1">
    <citation type="submission" date="2017-05" db="EMBL/GenBank/DDBJ databases">
        <title>Complete and WGS of Bordetella genogroups.</title>
        <authorList>
            <person name="Spilker T."/>
            <person name="LiPuma J."/>
        </authorList>
    </citation>
    <scope>NUCLEOTIDE SEQUENCE [LARGE SCALE GENOMIC DNA]</scope>
    <source>
        <strain evidence="3 4">AU19157</strain>
    </source>
</reference>
<feature type="chain" id="PRO_5013343496" evidence="2">
    <location>
        <begin position="20"/>
        <end position="369"/>
    </location>
</feature>
<proteinExistence type="predicted"/>